<dbReference type="Pfam" id="PF02361">
    <property type="entry name" value="CbiQ"/>
    <property type="match status" value="1"/>
</dbReference>
<gene>
    <name evidence="6" type="primary">ecfT</name>
    <name evidence="6" type="ORF">NCTC10194_00006</name>
</gene>
<feature type="transmembrane region" description="Helical" evidence="5">
    <location>
        <begin position="24"/>
        <end position="57"/>
    </location>
</feature>
<keyword evidence="4 5" id="KW-0472">Membrane</keyword>
<dbReference type="AlphaFoldDB" id="A0A449AU52"/>
<dbReference type="PANTHER" id="PTHR33514">
    <property type="entry name" value="PROTEIN ABCI12, CHLOROPLASTIC"/>
    <property type="match status" value="1"/>
</dbReference>
<keyword evidence="3 5" id="KW-1133">Transmembrane helix</keyword>
<feature type="transmembrane region" description="Helical" evidence="5">
    <location>
        <begin position="296"/>
        <end position="319"/>
    </location>
</feature>
<sequence>MNSIFGRYIPGNQFIYKIDPRLKLLITLVYIILVFFVSSFFDILILLVPLILIHIFVTKRPRNTFRMMKLPLVITIVIFLINIYTLDLKAVVEYNYFPTHFVPFFASKGTIIEQTANQAKINQLVHIYKKLNLSYPEIANLSSETAGFKNYVGISWLSANRSLALFFRIYTMILVMSILTNTTRPILLTKSIEDVLYPFKLIKLPVHIVAMIISIALRFIPTLLDESSRIMKAQSSRGVDFKNGKLKDKIVAFTTLIIPLFVSSFAKAEDLSNSMETRGYDPYQSRTKYRLLKFQWFDFVVVLVILLLITYMVVSIYFWRHYEWTAKLLDLSNSAKTILLYFKIV</sequence>
<dbReference type="GO" id="GO:0005886">
    <property type="term" value="C:plasma membrane"/>
    <property type="evidence" value="ECO:0007669"/>
    <property type="project" value="TreeGrafter"/>
</dbReference>
<evidence type="ECO:0000256" key="4">
    <source>
        <dbReference type="ARBA" id="ARBA00023136"/>
    </source>
</evidence>
<keyword evidence="2 5" id="KW-0812">Transmembrane</keyword>
<evidence type="ECO:0000256" key="2">
    <source>
        <dbReference type="ARBA" id="ARBA00022692"/>
    </source>
</evidence>
<evidence type="ECO:0000313" key="7">
    <source>
        <dbReference type="Proteomes" id="UP000290815"/>
    </source>
</evidence>
<evidence type="ECO:0000256" key="5">
    <source>
        <dbReference type="SAM" id="Phobius"/>
    </source>
</evidence>
<keyword evidence="7" id="KW-1185">Reference proteome</keyword>
<dbReference type="InterPro" id="IPR003339">
    <property type="entry name" value="ABC/ECF_trnsptr_transmembrane"/>
</dbReference>
<proteinExistence type="predicted"/>
<feature type="transmembrane region" description="Helical" evidence="5">
    <location>
        <begin position="163"/>
        <end position="180"/>
    </location>
</feature>
<protein>
    <submittedName>
        <fullName evidence="6">Energy-coupling factor transporter transmembrane protein EcfT</fullName>
    </submittedName>
</protein>
<organism evidence="6 7">
    <name type="scientific">Mycoplasmopsis glycophila</name>
    <dbReference type="NCBI Taxonomy" id="171285"/>
    <lineage>
        <taxon>Bacteria</taxon>
        <taxon>Bacillati</taxon>
        <taxon>Mycoplasmatota</taxon>
        <taxon>Mycoplasmoidales</taxon>
        <taxon>Metamycoplasmataceae</taxon>
        <taxon>Mycoplasmopsis</taxon>
    </lineage>
</organism>
<dbReference type="Proteomes" id="UP000290815">
    <property type="component" value="Chromosome"/>
</dbReference>
<accession>A0A449AU52</accession>
<evidence type="ECO:0000256" key="3">
    <source>
        <dbReference type="ARBA" id="ARBA00022989"/>
    </source>
</evidence>
<comment type="subcellular location">
    <subcellularLocation>
        <location evidence="1">Membrane</location>
        <topology evidence="1">Multi-pass membrane protein</topology>
    </subcellularLocation>
</comment>
<dbReference type="KEGG" id="mgly:NCTC10194_00006"/>
<dbReference type="EMBL" id="LR215024">
    <property type="protein sequence ID" value="VEU70012.1"/>
    <property type="molecule type" value="Genomic_DNA"/>
</dbReference>
<reference evidence="6 7" key="1">
    <citation type="submission" date="2019-01" db="EMBL/GenBank/DDBJ databases">
        <authorList>
            <consortium name="Pathogen Informatics"/>
        </authorList>
    </citation>
    <scope>NUCLEOTIDE SEQUENCE [LARGE SCALE GENOMIC DNA]</scope>
    <source>
        <strain evidence="6 7">NCTC10194</strain>
    </source>
</reference>
<name>A0A449AU52_9BACT</name>
<evidence type="ECO:0000256" key="1">
    <source>
        <dbReference type="ARBA" id="ARBA00004141"/>
    </source>
</evidence>
<feature type="transmembrane region" description="Helical" evidence="5">
    <location>
        <begin position="201"/>
        <end position="220"/>
    </location>
</feature>
<dbReference type="PANTHER" id="PTHR33514:SF13">
    <property type="entry name" value="PROTEIN ABCI12, CHLOROPLASTIC"/>
    <property type="match status" value="1"/>
</dbReference>
<feature type="transmembrane region" description="Helical" evidence="5">
    <location>
        <begin position="69"/>
        <end position="86"/>
    </location>
</feature>
<dbReference type="RefSeq" id="WP_044888961.1">
    <property type="nucleotide sequence ID" value="NZ_LR215024.1"/>
</dbReference>
<evidence type="ECO:0000313" key="6">
    <source>
        <dbReference type="EMBL" id="VEU70012.1"/>
    </source>
</evidence>
<feature type="transmembrane region" description="Helical" evidence="5">
    <location>
        <begin position="250"/>
        <end position="268"/>
    </location>
</feature>
<dbReference type="CDD" id="cd16914">
    <property type="entry name" value="EcfT"/>
    <property type="match status" value="1"/>
</dbReference>